<organism evidence="1">
    <name type="scientific">Fusarium oxysporum f. sp. pisi HDV247</name>
    <dbReference type="NCBI Taxonomy" id="1080344"/>
    <lineage>
        <taxon>Eukaryota</taxon>
        <taxon>Fungi</taxon>
        <taxon>Dikarya</taxon>
        <taxon>Ascomycota</taxon>
        <taxon>Pezizomycotina</taxon>
        <taxon>Sordariomycetes</taxon>
        <taxon>Hypocreomycetidae</taxon>
        <taxon>Hypocreales</taxon>
        <taxon>Nectriaceae</taxon>
        <taxon>Fusarium</taxon>
        <taxon>Fusarium oxysporum species complex</taxon>
    </lineage>
</organism>
<evidence type="ECO:0000313" key="1">
    <source>
        <dbReference type="EMBL" id="EXA44982.1"/>
    </source>
</evidence>
<sequence>MSVVKTRSIGQPAGLLHVHLTGTCKAKETKANQIEIQITAKAPMTSYYLQLWHN</sequence>
<dbReference type="Proteomes" id="UP000030751">
    <property type="component" value="Unassembled WGS sequence"/>
</dbReference>
<accession>W9PRR8</accession>
<dbReference type="AlphaFoldDB" id="W9PRR8"/>
<reference evidence="1" key="1">
    <citation type="submission" date="2011-10" db="EMBL/GenBank/DDBJ databases">
        <title>The Genome Sequence of Fusarium oxysporum HDV247.</title>
        <authorList>
            <consortium name="The Broad Institute Genome Sequencing Platform"/>
            <person name="Ma L.-J."/>
            <person name="Gale L.R."/>
            <person name="Schwartz D.C."/>
            <person name="Zhou S."/>
            <person name="Corby-Kistler H."/>
            <person name="Young S.K."/>
            <person name="Zeng Q."/>
            <person name="Gargeya S."/>
            <person name="Fitzgerald M."/>
            <person name="Haas B."/>
            <person name="Abouelleil A."/>
            <person name="Alvarado L."/>
            <person name="Arachchi H.M."/>
            <person name="Berlin A."/>
            <person name="Brown A."/>
            <person name="Chapman S.B."/>
            <person name="Chen Z."/>
            <person name="Dunbar C."/>
            <person name="Freedman E."/>
            <person name="Gearin G."/>
            <person name="Goldberg J."/>
            <person name="Griggs A."/>
            <person name="Gujja S."/>
            <person name="Heiman D."/>
            <person name="Howarth C."/>
            <person name="Larson L."/>
            <person name="Lui A."/>
            <person name="MacDonald P.J.P."/>
            <person name="Montmayeur A."/>
            <person name="Murphy C."/>
            <person name="Neiman D."/>
            <person name="Pearson M."/>
            <person name="Priest M."/>
            <person name="Roberts A."/>
            <person name="Saif S."/>
            <person name="Shea T."/>
            <person name="Shenoy N."/>
            <person name="Sisk P."/>
            <person name="Stolte C."/>
            <person name="Sykes S."/>
            <person name="Wortman J."/>
            <person name="Nusbaum C."/>
            <person name="Birren B."/>
        </authorList>
    </citation>
    <scope>NUCLEOTIDE SEQUENCE [LARGE SCALE GENOMIC DNA]</scope>
    <source>
        <strain evidence="1">HDV247</strain>
    </source>
</reference>
<dbReference type="HOGENOM" id="CLU_3050382_0_0_1"/>
<reference evidence="1" key="2">
    <citation type="submission" date="2012-05" db="EMBL/GenBank/DDBJ databases">
        <title>Annotation of the Genome Sequence of Fusarium oxysporum HDV247.</title>
        <authorList>
            <consortium name="The Broad Institute Genomics Platform"/>
            <person name="Ma L.-J."/>
            <person name="Corby-Kistler H."/>
            <person name="Broz K."/>
            <person name="Gale L.R."/>
            <person name="Jonkers W."/>
            <person name="O'Donnell K."/>
            <person name="Ploetz R."/>
            <person name="Steinberg C."/>
            <person name="Schwartz D.C."/>
            <person name="VanEtten H."/>
            <person name="Zhou S."/>
            <person name="Young S.K."/>
            <person name="Zeng Q."/>
            <person name="Gargeya S."/>
            <person name="Fitzgerald M."/>
            <person name="Abouelleil A."/>
            <person name="Alvarado L."/>
            <person name="Chapman S.B."/>
            <person name="Gainer-Dewar J."/>
            <person name="Goldberg J."/>
            <person name="Griggs A."/>
            <person name="Gujja S."/>
            <person name="Hansen M."/>
            <person name="Howarth C."/>
            <person name="Imamovic A."/>
            <person name="Ireland A."/>
            <person name="Larimer J."/>
            <person name="McCowan C."/>
            <person name="Murphy C."/>
            <person name="Pearson M."/>
            <person name="Poon T.W."/>
            <person name="Priest M."/>
            <person name="Roberts A."/>
            <person name="Saif S."/>
            <person name="Shea T."/>
            <person name="Sykes S."/>
            <person name="Wortman J."/>
            <person name="Nusbaum C."/>
            <person name="Birren B."/>
        </authorList>
    </citation>
    <scope>NUCLEOTIDE SEQUENCE</scope>
    <source>
        <strain evidence="1">HDV247</strain>
    </source>
</reference>
<name>W9PRR8_FUSOX</name>
<dbReference type="EMBL" id="JH650971">
    <property type="protein sequence ID" value="EXA44982.1"/>
    <property type="molecule type" value="Genomic_DNA"/>
</dbReference>
<protein>
    <submittedName>
        <fullName evidence="1">Uncharacterized protein</fullName>
    </submittedName>
</protein>
<gene>
    <name evidence="1" type="ORF">FOVG_06220</name>
</gene>
<proteinExistence type="predicted"/>